<evidence type="ECO:0000313" key="1">
    <source>
        <dbReference type="EMBL" id="CAB0003764.1"/>
    </source>
</evidence>
<accession>A0A6H5GKZ0</accession>
<feature type="non-terminal residue" evidence="1">
    <location>
        <position position="90"/>
    </location>
</feature>
<reference evidence="1 2" key="1">
    <citation type="submission" date="2020-02" db="EMBL/GenBank/DDBJ databases">
        <authorList>
            <person name="Ferguson B K."/>
        </authorList>
    </citation>
    <scope>NUCLEOTIDE SEQUENCE [LARGE SCALE GENOMIC DNA]</scope>
</reference>
<name>A0A6H5GKZ0_9HEMI</name>
<protein>
    <submittedName>
        <fullName evidence="1">Uncharacterized protein</fullName>
    </submittedName>
</protein>
<organism evidence="1 2">
    <name type="scientific">Nesidiocoris tenuis</name>
    <dbReference type="NCBI Taxonomy" id="355587"/>
    <lineage>
        <taxon>Eukaryota</taxon>
        <taxon>Metazoa</taxon>
        <taxon>Ecdysozoa</taxon>
        <taxon>Arthropoda</taxon>
        <taxon>Hexapoda</taxon>
        <taxon>Insecta</taxon>
        <taxon>Pterygota</taxon>
        <taxon>Neoptera</taxon>
        <taxon>Paraneoptera</taxon>
        <taxon>Hemiptera</taxon>
        <taxon>Heteroptera</taxon>
        <taxon>Panheteroptera</taxon>
        <taxon>Cimicomorpha</taxon>
        <taxon>Miridae</taxon>
        <taxon>Dicyphina</taxon>
        <taxon>Nesidiocoris</taxon>
    </lineage>
</organism>
<dbReference type="EMBL" id="CADCXU010013791">
    <property type="protein sequence ID" value="CAB0003764.1"/>
    <property type="molecule type" value="Genomic_DNA"/>
</dbReference>
<sequence>MTTMTHLSRPLILFKLWKVPTSSIKIWKHYALSRFSIAGRLWRSSGMVRSRNKPLHASRHRLLWERVRVDGSGSQHRYCLPFGVYKENHQ</sequence>
<gene>
    <name evidence="1" type="ORF">NTEN_LOCUS9255</name>
</gene>
<dbReference type="AlphaFoldDB" id="A0A6H5GKZ0"/>
<keyword evidence="2" id="KW-1185">Reference proteome</keyword>
<dbReference type="Proteomes" id="UP000479000">
    <property type="component" value="Unassembled WGS sequence"/>
</dbReference>
<proteinExistence type="predicted"/>
<evidence type="ECO:0000313" key="2">
    <source>
        <dbReference type="Proteomes" id="UP000479000"/>
    </source>
</evidence>